<dbReference type="Proteomes" id="UP000543642">
    <property type="component" value="Unassembled WGS sequence"/>
</dbReference>
<keyword evidence="9 13" id="KW-0234">DNA repair</keyword>
<keyword evidence="3 13" id="KW-0227">DNA damage</keyword>
<dbReference type="CDD" id="cd17932">
    <property type="entry name" value="DEXQc_UvrD"/>
    <property type="match status" value="1"/>
</dbReference>
<proteinExistence type="inferred from homology"/>
<dbReference type="EC" id="5.6.2.4" evidence="13"/>
<dbReference type="SUPFAM" id="SSF52980">
    <property type="entry name" value="Restriction endonuclease-like"/>
    <property type="match status" value="1"/>
</dbReference>
<name>A0A7W8HC96_9FIRM</name>
<evidence type="ECO:0000256" key="3">
    <source>
        <dbReference type="ARBA" id="ARBA00022763"/>
    </source>
</evidence>
<dbReference type="InterPro" id="IPR011604">
    <property type="entry name" value="PDDEXK-like_dom_sf"/>
</dbReference>
<keyword evidence="4 13" id="KW-0378">Hydrolase</keyword>
<accession>A0A7W8HC96</accession>
<evidence type="ECO:0000256" key="2">
    <source>
        <dbReference type="ARBA" id="ARBA00022741"/>
    </source>
</evidence>
<dbReference type="RefSeq" id="WP_183775788.1">
    <property type="nucleotide sequence ID" value="NZ_JACHFW010000014.1"/>
</dbReference>
<feature type="domain" description="UvrD-like helicase C-terminal" evidence="16">
    <location>
        <begin position="508"/>
        <end position="815"/>
    </location>
</feature>
<dbReference type="HAMAP" id="MF_01451">
    <property type="entry name" value="AddA"/>
    <property type="match status" value="1"/>
</dbReference>
<evidence type="ECO:0000256" key="6">
    <source>
        <dbReference type="ARBA" id="ARBA00022839"/>
    </source>
</evidence>
<evidence type="ECO:0000313" key="17">
    <source>
        <dbReference type="EMBL" id="MBB5265723.1"/>
    </source>
</evidence>
<dbReference type="InterPro" id="IPR011335">
    <property type="entry name" value="Restrct_endonuc-II-like"/>
</dbReference>
<comment type="caution">
    <text evidence="17">The sequence shown here is derived from an EMBL/GenBank/DDBJ whole genome shotgun (WGS) entry which is preliminary data.</text>
</comment>
<protein>
    <recommendedName>
        <fullName evidence="13">ATP-dependent helicase/nuclease subunit A</fullName>
        <ecNumber evidence="13">3.1.-.-</ecNumber>
        <ecNumber evidence="13">5.6.2.4</ecNumber>
    </recommendedName>
    <alternativeName>
        <fullName evidence="13">ATP-dependent helicase/nuclease AddA</fullName>
    </alternativeName>
    <alternativeName>
        <fullName evidence="13">DNA 3'-5' helicase AddA</fullName>
    </alternativeName>
</protein>
<dbReference type="Pfam" id="PF00580">
    <property type="entry name" value="UvrD-helicase"/>
    <property type="match status" value="1"/>
</dbReference>
<comment type="subunit">
    <text evidence="13">Heterodimer of AddA and AddB/RexB.</text>
</comment>
<dbReference type="GO" id="GO:0008408">
    <property type="term" value="F:3'-5' exonuclease activity"/>
    <property type="evidence" value="ECO:0007669"/>
    <property type="project" value="UniProtKB-UniRule"/>
</dbReference>
<evidence type="ECO:0000259" key="16">
    <source>
        <dbReference type="PROSITE" id="PS51217"/>
    </source>
</evidence>
<dbReference type="InterPro" id="IPR014152">
    <property type="entry name" value="AddA"/>
</dbReference>
<keyword evidence="1 13" id="KW-0540">Nuclease</keyword>
<dbReference type="Gene3D" id="3.90.320.10">
    <property type="match status" value="1"/>
</dbReference>
<dbReference type="PROSITE" id="PS51217">
    <property type="entry name" value="UVRD_HELICASE_CTER"/>
    <property type="match status" value="1"/>
</dbReference>
<organism evidence="17 18">
    <name type="scientific">Catenibacillus scindens</name>
    <dbReference type="NCBI Taxonomy" id="673271"/>
    <lineage>
        <taxon>Bacteria</taxon>
        <taxon>Bacillati</taxon>
        <taxon>Bacillota</taxon>
        <taxon>Clostridia</taxon>
        <taxon>Lachnospirales</taxon>
        <taxon>Lachnospiraceae</taxon>
        <taxon>Catenibacillus</taxon>
    </lineage>
</organism>
<comment type="cofactor">
    <cofactor evidence="13">
        <name>Mg(2+)</name>
        <dbReference type="ChEBI" id="CHEBI:18420"/>
    </cofactor>
</comment>
<dbReference type="GO" id="GO:0000724">
    <property type="term" value="P:double-strand break repair via homologous recombination"/>
    <property type="evidence" value="ECO:0007669"/>
    <property type="project" value="UniProtKB-UniRule"/>
</dbReference>
<comment type="similarity">
    <text evidence="13">Belongs to the helicase family. AddA subfamily.</text>
</comment>
<dbReference type="Pfam" id="PF13361">
    <property type="entry name" value="UvrD_C"/>
    <property type="match status" value="1"/>
</dbReference>
<dbReference type="InterPro" id="IPR000212">
    <property type="entry name" value="DNA_helicase_UvrD/REP"/>
</dbReference>
<evidence type="ECO:0000256" key="11">
    <source>
        <dbReference type="ARBA" id="ARBA00034617"/>
    </source>
</evidence>
<comment type="catalytic activity">
    <reaction evidence="12 13">
        <text>ATP + H2O = ADP + phosphate + H(+)</text>
        <dbReference type="Rhea" id="RHEA:13065"/>
        <dbReference type="ChEBI" id="CHEBI:15377"/>
        <dbReference type="ChEBI" id="CHEBI:15378"/>
        <dbReference type="ChEBI" id="CHEBI:30616"/>
        <dbReference type="ChEBI" id="CHEBI:43474"/>
        <dbReference type="ChEBI" id="CHEBI:456216"/>
        <dbReference type="EC" id="5.6.2.4"/>
    </reaction>
</comment>
<evidence type="ECO:0000256" key="13">
    <source>
        <dbReference type="HAMAP-Rule" id="MF_01451"/>
    </source>
</evidence>
<dbReference type="InterPro" id="IPR027417">
    <property type="entry name" value="P-loop_NTPase"/>
</dbReference>
<keyword evidence="6 13" id="KW-0269">Exonuclease</keyword>
<dbReference type="GO" id="GO:0033202">
    <property type="term" value="C:DNA helicase complex"/>
    <property type="evidence" value="ECO:0007669"/>
    <property type="project" value="TreeGrafter"/>
</dbReference>
<evidence type="ECO:0000313" key="18">
    <source>
        <dbReference type="Proteomes" id="UP000543642"/>
    </source>
</evidence>
<gene>
    <name evidence="13" type="primary">addA</name>
    <name evidence="17" type="ORF">HNP82_002874</name>
</gene>
<evidence type="ECO:0000256" key="12">
    <source>
        <dbReference type="ARBA" id="ARBA00048988"/>
    </source>
</evidence>
<dbReference type="FunFam" id="3.40.50.300:FF:001236">
    <property type="entry name" value="ATP-dependent helicase/nuclease subunit A"/>
    <property type="match status" value="1"/>
</dbReference>
<evidence type="ECO:0000256" key="4">
    <source>
        <dbReference type="ARBA" id="ARBA00022801"/>
    </source>
</evidence>
<dbReference type="PANTHER" id="PTHR11070:SF48">
    <property type="entry name" value="ATP-DEPENDENT HELICASE_NUCLEASE SUBUNIT A"/>
    <property type="match status" value="1"/>
</dbReference>
<dbReference type="NCBIfam" id="TIGR02785">
    <property type="entry name" value="addA_Gpos"/>
    <property type="match status" value="1"/>
</dbReference>
<keyword evidence="2 13" id="KW-0547">Nucleotide-binding</keyword>
<keyword evidence="10 13" id="KW-0413">Isomerase</keyword>
<keyword evidence="18" id="KW-1185">Reference proteome</keyword>
<dbReference type="GO" id="GO:0003690">
    <property type="term" value="F:double-stranded DNA binding"/>
    <property type="evidence" value="ECO:0007669"/>
    <property type="project" value="UniProtKB-UniRule"/>
</dbReference>
<evidence type="ECO:0000259" key="15">
    <source>
        <dbReference type="PROSITE" id="PS51198"/>
    </source>
</evidence>
<reference evidence="17 18" key="1">
    <citation type="submission" date="2020-08" db="EMBL/GenBank/DDBJ databases">
        <title>Genomic Encyclopedia of Type Strains, Phase IV (KMG-IV): sequencing the most valuable type-strain genomes for metagenomic binning, comparative biology and taxonomic classification.</title>
        <authorList>
            <person name="Goeker M."/>
        </authorList>
    </citation>
    <scope>NUCLEOTIDE SEQUENCE [LARGE SCALE GENOMIC DNA]</scope>
    <source>
        <strain evidence="17 18">DSM 106146</strain>
    </source>
</reference>
<dbReference type="SUPFAM" id="SSF52540">
    <property type="entry name" value="P-loop containing nucleoside triphosphate hydrolases"/>
    <property type="match status" value="1"/>
</dbReference>
<dbReference type="PROSITE" id="PS51198">
    <property type="entry name" value="UVRD_HELICASE_ATP_BIND"/>
    <property type="match status" value="1"/>
</dbReference>
<feature type="domain" description="UvrD-like helicase ATP-binding" evidence="15">
    <location>
        <begin position="3"/>
        <end position="472"/>
    </location>
</feature>
<dbReference type="Gene3D" id="3.40.50.300">
    <property type="entry name" value="P-loop containing nucleotide triphosphate hydrolases"/>
    <property type="match status" value="4"/>
</dbReference>
<dbReference type="InterPro" id="IPR038726">
    <property type="entry name" value="PDDEXK_AddAB-type"/>
</dbReference>
<keyword evidence="7 13" id="KW-0067">ATP-binding</keyword>
<comment type="function">
    <text evidence="13">The heterodimer acts as both an ATP-dependent DNA helicase and an ATP-dependent, dual-direction single-stranded exonuclease. Recognizes the chi site generating a DNA molecule suitable for the initiation of homologous recombination. The AddA nuclease domain is required for chi fragment generation; this subunit has the helicase and 3' -&gt; 5' nuclease activities.</text>
</comment>
<dbReference type="GO" id="GO:0005829">
    <property type="term" value="C:cytosol"/>
    <property type="evidence" value="ECO:0007669"/>
    <property type="project" value="TreeGrafter"/>
</dbReference>
<evidence type="ECO:0000256" key="5">
    <source>
        <dbReference type="ARBA" id="ARBA00022806"/>
    </source>
</evidence>
<keyword evidence="8 13" id="KW-0238">DNA-binding</keyword>
<dbReference type="EMBL" id="JACHFW010000014">
    <property type="protein sequence ID" value="MBB5265723.1"/>
    <property type="molecule type" value="Genomic_DNA"/>
</dbReference>
<keyword evidence="5 13" id="KW-0347">Helicase</keyword>
<evidence type="ECO:0000256" key="14">
    <source>
        <dbReference type="PROSITE-ProRule" id="PRU00560"/>
    </source>
</evidence>
<dbReference type="InterPro" id="IPR014016">
    <property type="entry name" value="UvrD-like_ATP-bd"/>
</dbReference>
<evidence type="ECO:0000256" key="7">
    <source>
        <dbReference type="ARBA" id="ARBA00022840"/>
    </source>
</evidence>
<dbReference type="GO" id="GO:0043138">
    <property type="term" value="F:3'-5' DNA helicase activity"/>
    <property type="evidence" value="ECO:0007669"/>
    <property type="project" value="UniProtKB-UniRule"/>
</dbReference>
<dbReference type="Pfam" id="PF12705">
    <property type="entry name" value="PDDEXK_1"/>
    <property type="match status" value="1"/>
</dbReference>
<dbReference type="InterPro" id="IPR014017">
    <property type="entry name" value="DNA_helicase_UvrD-like_C"/>
</dbReference>
<comment type="catalytic activity">
    <reaction evidence="11 13">
        <text>Couples ATP hydrolysis with the unwinding of duplex DNA by translocating in the 3'-5' direction.</text>
        <dbReference type="EC" id="5.6.2.4"/>
    </reaction>
</comment>
<dbReference type="EC" id="3.1.-.-" evidence="13"/>
<dbReference type="PANTHER" id="PTHR11070">
    <property type="entry name" value="UVRD / RECB / PCRA DNA HELICASE FAMILY MEMBER"/>
    <property type="match status" value="1"/>
</dbReference>
<feature type="binding site" evidence="14">
    <location>
        <begin position="24"/>
        <end position="31"/>
    </location>
    <ligand>
        <name>ATP</name>
        <dbReference type="ChEBI" id="CHEBI:30616"/>
    </ligand>
</feature>
<evidence type="ECO:0000256" key="9">
    <source>
        <dbReference type="ARBA" id="ARBA00023204"/>
    </source>
</evidence>
<dbReference type="GO" id="GO:0005524">
    <property type="term" value="F:ATP binding"/>
    <property type="evidence" value="ECO:0007669"/>
    <property type="project" value="UniProtKB-UniRule"/>
</dbReference>
<dbReference type="Gene3D" id="1.10.274.50">
    <property type="match status" value="1"/>
</dbReference>
<evidence type="ECO:0000256" key="1">
    <source>
        <dbReference type="ARBA" id="ARBA00022722"/>
    </source>
</evidence>
<evidence type="ECO:0000256" key="10">
    <source>
        <dbReference type="ARBA" id="ARBA00023235"/>
    </source>
</evidence>
<sequence>MAAQWTKEQTEAIYLRNCNILVSAAAGSGKTAVLVERIYAMLTDEERPLDIDQLLVVTFTNAAAAEMKERVEERLAQSLENDPDNVHVARQIAAIHSAQIMTIHSFCLYVIRTHFNDIDLDPAFRIGEETELKLMRGDVLERLMETYYEKEDEAFLQFVECFAKGKMDHGIEELILQVYEYSRSYPDPEGWLSSCLESFLVENGRDLEKLPSVEFLMDYIKKILGELDRALEEGLALCGAPDGPVYYGDALAQDQKLVRQLMECQSFDEYYHGFSALSFARLSSKKMPDADEEKKNQVKNIRAFVKDTLSDLKKDFFGADSEKSAESLRRMLPHMEMLVTLTQDFAREYQAAKEEKNMVDFGDLEHFALKILTREEKGEWMPTQAAQDLSRQYEEILIDEYQDSNQVQETILTSISREQSGHPNVFMVGDVKQSIYKFRLARPQLFMEKYLNYPHMGEKYQCIRLHKNFRSRPAVLDCVNYIFRHLMGEDLGDIEYDDDAALYAGAVFPIPETEEMDYGKNEEVMLVIPEDGWPGPKEGDTQEMTEREIEALAVARRIREMVQGDNPLYVTDKGTGKFRPAGYGDIVILLRTMSGWADTFVKILGEENIPVQAETVTGFFSTIEISTVLSWLNIIDNPLQDIPMAAVLKSPTVGLSDEEMAMVASVSGGNKRKRPCLYDCCRSVVSHGETAGFFGDFAPKDLEALLGKLKKFVDLLNCLRAEAAYTPVHELLLKVYDNTGYYAYACAMPGGQKRRANLDMLVEKAVAYEKTSYRGLFNFTRYIARLRQYEVDFGEAGAGAAPSTVRIMSIHKSKGLEYPVVFVAGLGKSFNQQDARSALIIHSDLGFGPDVVDTHLRLKAPTLQKKILAKKTVLENLGEELRVLYVAMTRAREKLVLCGYVRDLEKSVERWQSGGADMGRPLLSFRSRQGARSYLDWIMAALISHRCCHSLLESFRKKSPIFHPDYESPAPFVLRIMGLGEIFYHLGAESVNAYFTREMFEHWDCDRVYVQPMHEAMGRYLSWVYPYTGGLALHTKMTVSELKSIGQMPLDEDEETAWDLWQETPQTAVSGEAAVSALPTETADGEAPGGEGGFGNTTAVRERMVRAALRGTTVHKILEAMDIASIGSVRDVDRLIEKLLSEGRVDPEGAKLVYVPGIYNFARSSIARRMAKAQKDHCLYREKQFVIGVLPSVIDPSAADLTGDDSDTILIQGIIDAWFIEDGQAVLVDYKTDYVADDGESLVKKYKTQLDYYELALEQITGLKVKEKIIYALSIGREIRV</sequence>
<evidence type="ECO:0000256" key="8">
    <source>
        <dbReference type="ARBA" id="ARBA00023125"/>
    </source>
</evidence>